<evidence type="ECO:0000313" key="21">
    <source>
        <dbReference type="EMBL" id="TLU64185.1"/>
    </source>
</evidence>
<evidence type="ECO:0000256" key="7">
    <source>
        <dbReference type="ARBA" id="ARBA00022723"/>
    </source>
</evidence>
<evidence type="ECO:0000313" key="22">
    <source>
        <dbReference type="Proteomes" id="UP000307790"/>
    </source>
</evidence>
<dbReference type="SMART" id="SM00926">
    <property type="entry name" value="Molybdop_Fe4S4"/>
    <property type="match status" value="1"/>
</dbReference>
<evidence type="ECO:0000259" key="19">
    <source>
        <dbReference type="PROSITE" id="PS51669"/>
    </source>
</evidence>
<dbReference type="Pfam" id="PF13510">
    <property type="entry name" value="Fer2_4"/>
    <property type="match status" value="1"/>
</dbReference>
<dbReference type="InterPro" id="IPR010228">
    <property type="entry name" value="NADH_UbQ_OxRdtase_Gsu"/>
</dbReference>
<keyword evidence="9" id="KW-0408">Iron</keyword>
<keyword evidence="8" id="KW-1278">Translocase</keyword>
<dbReference type="GO" id="GO:0051537">
    <property type="term" value="F:2 iron, 2 sulfur cluster binding"/>
    <property type="evidence" value="ECO:0007669"/>
    <property type="project" value="UniProtKB-KW"/>
</dbReference>
<proteinExistence type="inferred from homology"/>
<feature type="domain" description="4Fe-4S His(Cys)3-ligated-type" evidence="20">
    <location>
        <begin position="107"/>
        <end position="146"/>
    </location>
</feature>
<dbReference type="Pfam" id="PF04879">
    <property type="entry name" value="Molybdop_Fe4S4"/>
    <property type="match status" value="1"/>
</dbReference>
<dbReference type="GO" id="GO:0048038">
    <property type="term" value="F:quinone binding"/>
    <property type="evidence" value="ECO:0007669"/>
    <property type="project" value="UniProtKB-KW"/>
</dbReference>
<dbReference type="CDD" id="cd00207">
    <property type="entry name" value="fer2"/>
    <property type="match status" value="1"/>
</dbReference>
<dbReference type="InterPro" id="IPR006963">
    <property type="entry name" value="Mopterin_OxRdtase_4Fe-4S_dom"/>
</dbReference>
<evidence type="ECO:0000256" key="15">
    <source>
        <dbReference type="ARBA" id="ARBA00032783"/>
    </source>
</evidence>
<dbReference type="Gene3D" id="3.30.200.210">
    <property type="match status" value="1"/>
</dbReference>
<dbReference type="GO" id="GO:0003954">
    <property type="term" value="F:NADH dehydrogenase activity"/>
    <property type="evidence" value="ECO:0007669"/>
    <property type="project" value="TreeGrafter"/>
</dbReference>
<evidence type="ECO:0000256" key="6">
    <source>
        <dbReference type="ARBA" id="ARBA00022719"/>
    </source>
</evidence>
<evidence type="ECO:0000256" key="13">
    <source>
        <dbReference type="ARBA" id="ARBA00026021"/>
    </source>
</evidence>
<dbReference type="Pfam" id="PF10588">
    <property type="entry name" value="NADH-G_4Fe-4S_3"/>
    <property type="match status" value="1"/>
</dbReference>
<dbReference type="Pfam" id="PF00384">
    <property type="entry name" value="Molybdopterin"/>
    <property type="match status" value="1"/>
</dbReference>
<dbReference type="RefSeq" id="WP_138320468.1">
    <property type="nucleotide sequence ID" value="NZ_VCBC01000012.1"/>
</dbReference>
<evidence type="ECO:0000256" key="12">
    <source>
        <dbReference type="ARBA" id="ARBA00023075"/>
    </source>
</evidence>
<evidence type="ECO:0000256" key="11">
    <source>
        <dbReference type="ARBA" id="ARBA00023027"/>
    </source>
</evidence>
<evidence type="ECO:0000256" key="2">
    <source>
        <dbReference type="ARBA" id="ARBA00005404"/>
    </source>
</evidence>
<dbReference type="InterPro" id="IPR000283">
    <property type="entry name" value="NADH_UbQ_OxRdtase_75kDa_su_CS"/>
</dbReference>
<dbReference type="InterPro" id="IPR006656">
    <property type="entry name" value="Mopterin_OxRdtase"/>
</dbReference>
<evidence type="ECO:0000256" key="17">
    <source>
        <dbReference type="ARBA" id="ARBA00047712"/>
    </source>
</evidence>
<keyword evidence="11" id="KW-0520">NAD</keyword>
<feature type="compositionally biased region" description="Polar residues" evidence="18">
    <location>
        <begin position="804"/>
        <end position="817"/>
    </location>
</feature>
<keyword evidence="6" id="KW-0874">Quinone</keyword>
<dbReference type="PROSITE" id="PS51669">
    <property type="entry name" value="4FE4S_MOW_BIS_MGD"/>
    <property type="match status" value="1"/>
</dbReference>
<dbReference type="Pfam" id="PF22117">
    <property type="entry name" value="Fer4_Nqo3"/>
    <property type="match status" value="1"/>
</dbReference>
<keyword evidence="10" id="KW-0411">Iron-sulfur</keyword>
<evidence type="ECO:0000256" key="10">
    <source>
        <dbReference type="ARBA" id="ARBA00023014"/>
    </source>
</evidence>
<dbReference type="NCBIfam" id="TIGR01973">
    <property type="entry name" value="NuoG"/>
    <property type="match status" value="1"/>
</dbReference>
<protein>
    <recommendedName>
        <fullName evidence="3">NADH-quinone oxidoreductase subunit G</fullName>
    </recommendedName>
    <alternativeName>
        <fullName evidence="14">NADH dehydrogenase I subunit G</fullName>
    </alternativeName>
    <alternativeName>
        <fullName evidence="15">NDH-1 subunit G</fullName>
    </alternativeName>
</protein>
<organism evidence="21 22">
    <name type="scientific">Thalassotalea litorea</name>
    <dbReference type="NCBI Taxonomy" id="2020715"/>
    <lineage>
        <taxon>Bacteria</taxon>
        <taxon>Pseudomonadati</taxon>
        <taxon>Pseudomonadota</taxon>
        <taxon>Gammaproteobacteria</taxon>
        <taxon>Alteromonadales</taxon>
        <taxon>Colwelliaceae</taxon>
        <taxon>Thalassotalea</taxon>
    </lineage>
</organism>
<dbReference type="GO" id="GO:0016020">
    <property type="term" value="C:membrane"/>
    <property type="evidence" value="ECO:0007669"/>
    <property type="project" value="InterPro"/>
</dbReference>
<reference evidence="21 22" key="1">
    <citation type="submission" date="2019-05" db="EMBL/GenBank/DDBJ databases">
        <title>Genome sequences of Thalassotalea litorea 1K03283.</title>
        <authorList>
            <person name="Zhang D."/>
        </authorList>
    </citation>
    <scope>NUCLEOTIDE SEQUENCE [LARGE SCALE GENOMIC DNA]</scope>
    <source>
        <strain evidence="21 22">MCCC 1K03283</strain>
    </source>
</reference>
<comment type="cofactor">
    <cofactor evidence="1">
        <name>[4Fe-4S] cluster</name>
        <dbReference type="ChEBI" id="CHEBI:49883"/>
    </cofactor>
</comment>
<dbReference type="PANTHER" id="PTHR43105:SF10">
    <property type="entry name" value="NADH-QUINONE OXIDOREDUCTASE SUBUNIT G"/>
    <property type="match status" value="1"/>
</dbReference>
<evidence type="ECO:0000256" key="18">
    <source>
        <dbReference type="SAM" id="MobiDB-lite"/>
    </source>
</evidence>
<dbReference type="InterPro" id="IPR050123">
    <property type="entry name" value="Prok_molybdopt-oxidoreductase"/>
</dbReference>
<keyword evidence="7" id="KW-0479">Metal-binding</keyword>
<gene>
    <name evidence="21" type="primary">nuoG</name>
    <name evidence="21" type="ORF">FE810_12850</name>
</gene>
<feature type="region of interest" description="Disordered" evidence="18">
    <location>
        <begin position="801"/>
        <end position="822"/>
    </location>
</feature>
<evidence type="ECO:0000256" key="16">
    <source>
        <dbReference type="ARBA" id="ARBA00034078"/>
    </source>
</evidence>
<comment type="subunit">
    <text evidence="13">Composed of 13 different subunits. Subunits NuoCD, E, F, and G constitute the peripheral sector of the complex.</text>
</comment>
<dbReference type="PROSITE" id="PS00641">
    <property type="entry name" value="COMPLEX1_75K_1"/>
    <property type="match status" value="1"/>
</dbReference>
<keyword evidence="22" id="KW-1185">Reference proteome</keyword>
<dbReference type="GO" id="GO:0042773">
    <property type="term" value="P:ATP synthesis coupled electron transport"/>
    <property type="evidence" value="ECO:0007669"/>
    <property type="project" value="InterPro"/>
</dbReference>
<evidence type="ECO:0000256" key="8">
    <source>
        <dbReference type="ARBA" id="ARBA00022967"/>
    </source>
</evidence>
<keyword evidence="12" id="KW-0830">Ubiquinone</keyword>
<evidence type="ECO:0000256" key="3">
    <source>
        <dbReference type="ARBA" id="ARBA00019902"/>
    </source>
</evidence>
<dbReference type="GO" id="GO:0051539">
    <property type="term" value="F:4 iron, 4 sulfur cluster binding"/>
    <property type="evidence" value="ECO:0007669"/>
    <property type="project" value="UniProtKB-KW"/>
</dbReference>
<dbReference type="Proteomes" id="UP000307790">
    <property type="component" value="Unassembled WGS sequence"/>
</dbReference>
<name>A0A5R9IF79_9GAMM</name>
<evidence type="ECO:0000259" key="20">
    <source>
        <dbReference type="PROSITE" id="PS51839"/>
    </source>
</evidence>
<dbReference type="SMART" id="SM00929">
    <property type="entry name" value="NADH-G_4Fe-4S_3"/>
    <property type="match status" value="1"/>
</dbReference>
<dbReference type="InterPro" id="IPR036010">
    <property type="entry name" value="2Fe-2S_ferredoxin-like_sf"/>
</dbReference>
<evidence type="ECO:0000256" key="4">
    <source>
        <dbReference type="ARBA" id="ARBA00022485"/>
    </source>
</evidence>
<dbReference type="SUPFAM" id="SSF53706">
    <property type="entry name" value="Formate dehydrogenase/DMSO reductase, domains 1-3"/>
    <property type="match status" value="1"/>
</dbReference>
<dbReference type="SUPFAM" id="SSF54292">
    <property type="entry name" value="2Fe-2S ferredoxin-like"/>
    <property type="match status" value="1"/>
</dbReference>
<dbReference type="InterPro" id="IPR019574">
    <property type="entry name" value="NADH_UbQ_OxRdtase_Gsu_4Fe4S-bd"/>
</dbReference>
<feature type="domain" description="4Fe-4S Mo/W bis-MGD-type" evidence="19">
    <location>
        <begin position="245"/>
        <end position="301"/>
    </location>
</feature>
<keyword evidence="21" id="KW-0560">Oxidoreductase</keyword>
<dbReference type="EMBL" id="VCBC01000012">
    <property type="protein sequence ID" value="TLU64185.1"/>
    <property type="molecule type" value="Genomic_DNA"/>
</dbReference>
<comment type="catalytic activity">
    <reaction evidence="17">
        <text>a quinone + NADH + 5 H(+)(in) = a quinol + NAD(+) + 4 H(+)(out)</text>
        <dbReference type="Rhea" id="RHEA:57888"/>
        <dbReference type="ChEBI" id="CHEBI:15378"/>
        <dbReference type="ChEBI" id="CHEBI:24646"/>
        <dbReference type="ChEBI" id="CHEBI:57540"/>
        <dbReference type="ChEBI" id="CHEBI:57945"/>
        <dbReference type="ChEBI" id="CHEBI:132124"/>
    </reaction>
</comment>
<dbReference type="PANTHER" id="PTHR43105">
    <property type="entry name" value="RESPIRATORY NITRATE REDUCTASE"/>
    <property type="match status" value="1"/>
</dbReference>
<dbReference type="InterPro" id="IPR001041">
    <property type="entry name" value="2Fe-2S_ferredoxin-type"/>
</dbReference>
<dbReference type="PROSITE" id="PS51839">
    <property type="entry name" value="4FE4S_HC3"/>
    <property type="match status" value="1"/>
</dbReference>
<dbReference type="AlphaFoldDB" id="A0A5R9IF79"/>
<dbReference type="OrthoDB" id="9810782at2"/>
<dbReference type="Gene3D" id="3.10.20.740">
    <property type="match status" value="1"/>
</dbReference>
<keyword evidence="4" id="KW-0004">4Fe-4S</keyword>
<dbReference type="GO" id="GO:0046872">
    <property type="term" value="F:metal ion binding"/>
    <property type="evidence" value="ECO:0007669"/>
    <property type="project" value="UniProtKB-KW"/>
</dbReference>
<accession>A0A5R9IF79</accession>
<comment type="caution">
    <text evidence="21">The sequence shown here is derived from an EMBL/GenBank/DDBJ whole genome shotgun (WGS) entry which is preliminary data.</text>
</comment>
<sequence length="970" mass="107317">MDKFQPNQSTTQSEIAKPMEVKTDLVTVHVDGKAVQLPKGENLLAAILSKKYNLPYFCWHPSMGSIGACRQCAITQFTDETQQKGRTIMACMTPVVDGMFLGLEHAPAAEFREQVIAAMMTNHPHDCPVCGEGGACHLQDMTVMTGHSHRQYQGLKRTFTNQYLGPLVNHEMNRCITCYRCERFYKDYAGGKDFSACGSKNQVYFGRQQDGVLESEFAGNLVEVCPTGVFTDKPFAAHYTRKWDLQSAPSICHGCAVGCNISVGERYGSVRRVINRYHNDINGYFICDKGRFGFAYVNGDDRINKISGIELATAFKPHEFSIAMARHNAKTTVGIGSARASQESNAALKQLVGRENFCSGLTELQQECLRSCQALMLQNRQASISDIEQSDCIIVLDEDLTQTSARIALAVRQATRNAAFDKAEQMGIPRWQDDAVRTAAQDLRSDLYLLQSKSCKLDDVAAFCEPMLPEQILELARDISDFANNPHPLGLAQTRTEGSHSESQTLLSRIVQSLQHAKRPVIIAGCSHWHLALLQAVEKLATHAPKNWQFALLPDAVNAMGLVSLMDEHTLSLEQLQAKDLSSSAVIAMENSLPAWSSEQRKQLAEQAETLVVIDHSRHQLSELADIVLPATAFTESDGVAVNYQGLAQPFFAVKPQVKPMHSSWQWCQLLDDVFGQGTLIGLQKLSQLRSYLTDNVTGYPDMNAMFAQHLLFKSARQPMRYSGRTAMIANQTVHEPKNPVDSDSPYSFSMEGPGNDDGYGHALPRSFSWAPGWNSNQSISKYQVKVGGVMSNRADMIRLVGQSEPSASRAQTSSSAKRNHRSQRILGLQLRQLEHLFANDEFAGKIAEFNLMAPPPCLLINTDDTGKFNQGTVSHVRVELTDNSSFIVQLIPCADIAKGVAYLHHPRANTSPLLDLVVSISTVSDADISAHQQQLSENLEQILQQKNRNLARLQQTDQRIPIQIVGEGS</sequence>
<evidence type="ECO:0000256" key="5">
    <source>
        <dbReference type="ARBA" id="ARBA00022714"/>
    </source>
</evidence>
<dbReference type="GO" id="GO:0008137">
    <property type="term" value="F:NADH dehydrogenase (ubiquinone) activity"/>
    <property type="evidence" value="ECO:0007669"/>
    <property type="project" value="InterPro"/>
</dbReference>
<keyword evidence="5" id="KW-0001">2Fe-2S</keyword>
<dbReference type="Gene3D" id="3.40.50.740">
    <property type="match status" value="1"/>
</dbReference>
<evidence type="ECO:0000256" key="14">
    <source>
        <dbReference type="ARBA" id="ARBA00031577"/>
    </source>
</evidence>
<comment type="similarity">
    <text evidence="2">Belongs to the complex I 75 kDa subunit family.</text>
</comment>
<evidence type="ECO:0000256" key="1">
    <source>
        <dbReference type="ARBA" id="ARBA00001966"/>
    </source>
</evidence>
<evidence type="ECO:0000256" key="9">
    <source>
        <dbReference type="ARBA" id="ARBA00023004"/>
    </source>
</evidence>
<comment type="cofactor">
    <cofactor evidence="16">
        <name>[2Fe-2S] cluster</name>
        <dbReference type="ChEBI" id="CHEBI:190135"/>
    </cofactor>
</comment>
<dbReference type="InterPro" id="IPR054351">
    <property type="entry name" value="NADH_UbQ_OxRdtase_ferredoxin"/>
</dbReference>
<dbReference type="SUPFAM" id="SSF54862">
    <property type="entry name" value="4Fe-4S ferredoxins"/>
    <property type="match status" value="1"/>
</dbReference>